<accession>A0ACC1TGH2</accession>
<comment type="caution">
    <text evidence="1">The sequence shown here is derived from an EMBL/GenBank/DDBJ whole genome shotgun (WGS) entry which is preliminary data.</text>
</comment>
<organism evidence="1 2">
    <name type="scientific">Lentinula aff. lateritia</name>
    <dbReference type="NCBI Taxonomy" id="2804960"/>
    <lineage>
        <taxon>Eukaryota</taxon>
        <taxon>Fungi</taxon>
        <taxon>Dikarya</taxon>
        <taxon>Basidiomycota</taxon>
        <taxon>Agaricomycotina</taxon>
        <taxon>Agaricomycetes</taxon>
        <taxon>Agaricomycetidae</taxon>
        <taxon>Agaricales</taxon>
        <taxon>Marasmiineae</taxon>
        <taxon>Omphalotaceae</taxon>
        <taxon>Lentinula</taxon>
    </lineage>
</organism>
<feature type="non-terminal residue" evidence="1">
    <location>
        <position position="1"/>
    </location>
</feature>
<protein>
    <submittedName>
        <fullName evidence="1">Uncharacterized protein</fullName>
    </submittedName>
</protein>
<keyword evidence="2" id="KW-1185">Reference proteome</keyword>
<evidence type="ECO:0000313" key="1">
    <source>
        <dbReference type="EMBL" id="KAJ3803737.1"/>
    </source>
</evidence>
<proteinExistence type="predicted"/>
<dbReference type="EMBL" id="MU796883">
    <property type="protein sequence ID" value="KAJ3803737.1"/>
    <property type="molecule type" value="Genomic_DNA"/>
</dbReference>
<feature type="non-terminal residue" evidence="1">
    <location>
        <position position="76"/>
    </location>
</feature>
<dbReference type="Proteomes" id="UP001163835">
    <property type="component" value="Unassembled WGS sequence"/>
</dbReference>
<sequence>TLIQKHLDSGKIRPSDSLYASPSFVIPKSDPTALPRWVADYRQLNDNTVVDAHPPPRIDDILADCARGRIWGKIDM</sequence>
<evidence type="ECO:0000313" key="2">
    <source>
        <dbReference type="Proteomes" id="UP001163835"/>
    </source>
</evidence>
<reference evidence="1" key="1">
    <citation type="submission" date="2022-09" db="EMBL/GenBank/DDBJ databases">
        <title>A Global Phylogenomic Analysis of the Shiitake Genus Lentinula.</title>
        <authorList>
            <consortium name="DOE Joint Genome Institute"/>
            <person name="Sierra-Patev S."/>
            <person name="Min B."/>
            <person name="Naranjo-Ortiz M."/>
            <person name="Looney B."/>
            <person name="Konkel Z."/>
            <person name="Slot J.C."/>
            <person name="Sakamoto Y."/>
            <person name="Steenwyk J.L."/>
            <person name="Rokas A."/>
            <person name="Carro J."/>
            <person name="Camarero S."/>
            <person name="Ferreira P."/>
            <person name="Molpeceres G."/>
            <person name="Ruiz-Duenas F.J."/>
            <person name="Serrano A."/>
            <person name="Henrissat B."/>
            <person name="Drula E."/>
            <person name="Hughes K.W."/>
            <person name="Mata J.L."/>
            <person name="Ishikawa N.K."/>
            <person name="Vargas-Isla R."/>
            <person name="Ushijima S."/>
            <person name="Smith C.A."/>
            <person name="Ahrendt S."/>
            <person name="Andreopoulos W."/>
            <person name="He G."/>
            <person name="Labutti K."/>
            <person name="Lipzen A."/>
            <person name="Ng V."/>
            <person name="Riley R."/>
            <person name="Sandor L."/>
            <person name="Barry K."/>
            <person name="Martinez A.T."/>
            <person name="Xiao Y."/>
            <person name="Gibbons J.G."/>
            <person name="Terashima K."/>
            <person name="Grigoriev I.V."/>
            <person name="Hibbett D.S."/>
        </authorList>
    </citation>
    <scope>NUCLEOTIDE SEQUENCE</scope>
    <source>
        <strain evidence="1">TMI1499</strain>
    </source>
</reference>
<gene>
    <name evidence="1" type="ORF">F5876DRAFT_7281</name>
</gene>
<name>A0ACC1TGH2_9AGAR</name>